<dbReference type="KEGG" id="ude:JM47_02005"/>
<dbReference type="EMBL" id="CP009770">
    <property type="protein sequence ID" value="AJQ45678.1"/>
    <property type="molecule type" value="Genomic_DNA"/>
</dbReference>
<dbReference type="HOGENOM" id="CLU_151896_0_0_14"/>
<name>A0A0C5RLV3_9BACT</name>
<organism evidence="1 2">
    <name type="scientific">Ureaplasma diversum</name>
    <dbReference type="NCBI Taxonomy" id="42094"/>
    <lineage>
        <taxon>Bacteria</taxon>
        <taxon>Bacillati</taxon>
        <taxon>Mycoplasmatota</taxon>
        <taxon>Mycoplasmoidales</taxon>
        <taxon>Mycoplasmoidaceae</taxon>
        <taxon>Ureaplasma</taxon>
    </lineage>
</organism>
<dbReference type="PATRIC" id="fig|42094.4.peg.390"/>
<dbReference type="REBASE" id="106644">
    <property type="entry name" value="M.Udi49782ORF2005P"/>
</dbReference>
<gene>
    <name evidence="1" type="ORF">JM47_02005</name>
</gene>
<accession>A0A0C5RLV3</accession>
<dbReference type="STRING" id="42094.JM47_02005"/>
<reference evidence="1 2" key="1">
    <citation type="journal article" date="2015" name="Genome Announc.">
        <title>Genome Sequence of Ureaplasma diversum Strain ATCC 49782.</title>
        <authorList>
            <person name="Marques L.M."/>
            <person name="Guimaraes A.M."/>
            <person name="Martins H.B."/>
            <person name="Rezende I.S."/>
            <person name="Barbosa M.S."/>
            <person name="Campos G.B."/>
            <person name="do Nascimento N.C."/>
            <person name="Dos Santos A.P."/>
            <person name="Amorim A.T."/>
            <person name="Santos V.M."/>
            <person name="Messick J.B."/>
            <person name="Timenetsky J."/>
        </authorList>
    </citation>
    <scope>NUCLEOTIDE SEQUENCE [LARGE SCALE GENOMIC DNA]</scope>
    <source>
        <strain evidence="1 2">ATCC 49782</strain>
    </source>
</reference>
<proteinExistence type="predicted"/>
<sequence>MFAGIGSQYAALKNVYKDSGIEVVSLGSCDFYIDAIISYMIIHYGVLKPEENLSKEQMVELLNQYQFSTNSKDVVKATYFKSLKEDKLRSMFSYLYSYVNNDYFKLRYRSIFEREREREQFIRI</sequence>
<evidence type="ECO:0000313" key="2">
    <source>
        <dbReference type="Proteomes" id="UP000032261"/>
    </source>
</evidence>
<dbReference type="InterPro" id="IPR029063">
    <property type="entry name" value="SAM-dependent_MTases_sf"/>
</dbReference>
<dbReference type="AlphaFoldDB" id="A0A0C5RLV3"/>
<protein>
    <submittedName>
        <fullName evidence="1">Uncharacterized protein</fullName>
    </submittedName>
</protein>
<dbReference type="NCBIfam" id="NF045953">
    <property type="entry name" value="DCM_methyl_Nterm"/>
    <property type="match status" value="1"/>
</dbReference>
<dbReference type="Gene3D" id="3.40.50.150">
    <property type="entry name" value="Vaccinia Virus protein VP39"/>
    <property type="match status" value="1"/>
</dbReference>
<dbReference type="Proteomes" id="UP000032261">
    <property type="component" value="Chromosome"/>
</dbReference>
<evidence type="ECO:0000313" key="1">
    <source>
        <dbReference type="EMBL" id="AJQ45678.1"/>
    </source>
</evidence>